<reference evidence="1 2" key="1">
    <citation type="submission" date="2021-08" db="EMBL/GenBank/DDBJ databases">
        <title>Draft Genome Sequence of Phanerochaete sordida strain YK-624.</title>
        <authorList>
            <person name="Mori T."/>
            <person name="Dohra H."/>
            <person name="Suzuki T."/>
            <person name="Kawagishi H."/>
            <person name="Hirai H."/>
        </authorList>
    </citation>
    <scope>NUCLEOTIDE SEQUENCE [LARGE SCALE GENOMIC DNA]</scope>
    <source>
        <strain evidence="1 2">YK-624</strain>
    </source>
</reference>
<proteinExistence type="predicted"/>
<dbReference type="Proteomes" id="UP000703269">
    <property type="component" value="Unassembled WGS sequence"/>
</dbReference>
<sequence length="89" mass="9766">MWVQRHVATLGRWRSEAKRGGGGLCRLRRLSAVFVALGAYTLCLFSSRLGVTLAAVRPFEGLEHACLVLNSKPLLFEMPSAPSPWLGAR</sequence>
<dbReference type="EMBL" id="BPQB01000034">
    <property type="protein sequence ID" value="GJE93698.1"/>
    <property type="molecule type" value="Genomic_DNA"/>
</dbReference>
<gene>
    <name evidence="1" type="ORF">PsYK624_098590</name>
</gene>
<organism evidence="1 2">
    <name type="scientific">Phanerochaete sordida</name>
    <dbReference type="NCBI Taxonomy" id="48140"/>
    <lineage>
        <taxon>Eukaryota</taxon>
        <taxon>Fungi</taxon>
        <taxon>Dikarya</taxon>
        <taxon>Basidiomycota</taxon>
        <taxon>Agaricomycotina</taxon>
        <taxon>Agaricomycetes</taxon>
        <taxon>Polyporales</taxon>
        <taxon>Phanerochaetaceae</taxon>
        <taxon>Phanerochaete</taxon>
    </lineage>
</organism>
<name>A0A9P3GF10_9APHY</name>
<evidence type="ECO:0000313" key="1">
    <source>
        <dbReference type="EMBL" id="GJE93698.1"/>
    </source>
</evidence>
<comment type="caution">
    <text evidence="1">The sequence shown here is derived from an EMBL/GenBank/DDBJ whole genome shotgun (WGS) entry which is preliminary data.</text>
</comment>
<evidence type="ECO:0000313" key="2">
    <source>
        <dbReference type="Proteomes" id="UP000703269"/>
    </source>
</evidence>
<dbReference type="AlphaFoldDB" id="A0A9P3GF10"/>
<accession>A0A9P3GF10</accession>
<protein>
    <submittedName>
        <fullName evidence="1">Uncharacterized protein</fullName>
    </submittedName>
</protein>
<keyword evidence="2" id="KW-1185">Reference proteome</keyword>